<keyword evidence="1" id="KW-0812">Transmembrane</keyword>
<dbReference type="Proteomes" id="UP000605253">
    <property type="component" value="Unassembled WGS sequence"/>
</dbReference>
<accession>A0A917FQY6</accession>
<organism evidence="3 4">
    <name type="scientific">Marinicella pacifica</name>
    <dbReference type="NCBI Taxonomy" id="1171543"/>
    <lineage>
        <taxon>Bacteria</taxon>
        <taxon>Pseudomonadati</taxon>
        <taxon>Pseudomonadota</taxon>
        <taxon>Gammaproteobacteria</taxon>
        <taxon>Lysobacterales</taxon>
        <taxon>Marinicellaceae</taxon>
        <taxon>Marinicella</taxon>
    </lineage>
</organism>
<evidence type="ECO:0000313" key="3">
    <source>
        <dbReference type="EMBL" id="GGF98474.1"/>
    </source>
</evidence>
<keyword evidence="1" id="KW-0472">Membrane</keyword>
<feature type="transmembrane region" description="Helical" evidence="1">
    <location>
        <begin position="52"/>
        <end position="74"/>
    </location>
</feature>
<dbReference type="RefSeq" id="WP_188365569.1">
    <property type="nucleotide sequence ID" value="NZ_BAABJF010000010.1"/>
</dbReference>
<evidence type="ECO:0000259" key="2">
    <source>
        <dbReference type="Pfam" id="PF21742"/>
    </source>
</evidence>
<reference evidence="3" key="2">
    <citation type="submission" date="2020-09" db="EMBL/GenBank/DDBJ databases">
        <authorList>
            <person name="Sun Q."/>
            <person name="Zhou Y."/>
        </authorList>
    </citation>
    <scope>NUCLEOTIDE SEQUENCE</scope>
    <source>
        <strain evidence="3">CGMCC 1.12181</strain>
    </source>
</reference>
<keyword evidence="1" id="KW-1133">Transmembrane helix</keyword>
<evidence type="ECO:0000256" key="1">
    <source>
        <dbReference type="SAM" id="Phobius"/>
    </source>
</evidence>
<evidence type="ECO:0000313" key="4">
    <source>
        <dbReference type="Proteomes" id="UP000605253"/>
    </source>
</evidence>
<reference evidence="3" key="1">
    <citation type="journal article" date="2014" name="Int. J. Syst. Evol. Microbiol.">
        <title>Complete genome sequence of Corynebacterium casei LMG S-19264T (=DSM 44701T), isolated from a smear-ripened cheese.</title>
        <authorList>
            <consortium name="US DOE Joint Genome Institute (JGI-PGF)"/>
            <person name="Walter F."/>
            <person name="Albersmeier A."/>
            <person name="Kalinowski J."/>
            <person name="Ruckert C."/>
        </authorList>
    </citation>
    <scope>NUCLEOTIDE SEQUENCE</scope>
    <source>
        <strain evidence="3">CGMCC 1.12181</strain>
    </source>
</reference>
<gene>
    <name evidence="3" type="ORF">GCM10011365_19660</name>
</gene>
<sequence length="78" mass="9508">MFDWQAFLGWNILVHWGILLFAALLVLGAKNWMVRVHQRFIDLPRETLWVSYWWFLALYKLLILVLFVGPYVVLRWLM</sequence>
<dbReference type="Pfam" id="PF21742">
    <property type="entry name" value="DUF6868"/>
    <property type="match status" value="1"/>
</dbReference>
<comment type="caution">
    <text evidence="3">The sequence shown here is derived from an EMBL/GenBank/DDBJ whole genome shotgun (WGS) entry which is preliminary data.</text>
</comment>
<keyword evidence="4" id="KW-1185">Reference proteome</keyword>
<dbReference type="EMBL" id="BMEO01000009">
    <property type="protein sequence ID" value="GGF98474.1"/>
    <property type="molecule type" value="Genomic_DNA"/>
</dbReference>
<proteinExistence type="predicted"/>
<dbReference type="AlphaFoldDB" id="A0A917FQY6"/>
<feature type="domain" description="DUF6868" evidence="2">
    <location>
        <begin position="5"/>
        <end position="77"/>
    </location>
</feature>
<protein>
    <recommendedName>
        <fullName evidence="2">DUF6868 domain-containing protein</fullName>
    </recommendedName>
</protein>
<dbReference type="InterPro" id="IPR049220">
    <property type="entry name" value="DUF6868"/>
</dbReference>
<name>A0A917FQY6_9GAMM</name>
<feature type="transmembrane region" description="Helical" evidence="1">
    <location>
        <begin position="12"/>
        <end position="32"/>
    </location>
</feature>